<dbReference type="InterPro" id="IPR036388">
    <property type="entry name" value="WH-like_DNA-bd_sf"/>
</dbReference>
<evidence type="ECO:0000259" key="1">
    <source>
        <dbReference type="Pfam" id="PF08279"/>
    </source>
</evidence>
<comment type="caution">
    <text evidence="4">The sequence shown here is derived from an EMBL/GenBank/DDBJ whole genome shotgun (WGS) entry which is preliminary data.</text>
</comment>
<name>A0A4Q2RJN0_9ACTN</name>
<protein>
    <submittedName>
        <fullName evidence="4">WYL domain-containing protein</fullName>
    </submittedName>
</protein>
<dbReference type="Pfam" id="PF13280">
    <property type="entry name" value="WYL"/>
    <property type="match status" value="1"/>
</dbReference>
<dbReference type="InterPro" id="IPR013196">
    <property type="entry name" value="HTH_11"/>
</dbReference>
<dbReference type="Pfam" id="PF25583">
    <property type="entry name" value="WCX"/>
    <property type="match status" value="1"/>
</dbReference>
<dbReference type="PANTHER" id="PTHR34580:SF1">
    <property type="entry name" value="PROTEIN PAFC"/>
    <property type="match status" value="1"/>
</dbReference>
<feature type="domain" description="WYL" evidence="2">
    <location>
        <begin position="149"/>
        <end position="212"/>
    </location>
</feature>
<dbReference type="InterPro" id="IPR026881">
    <property type="entry name" value="WYL_dom"/>
</dbReference>
<reference evidence="4 5" key="1">
    <citation type="submission" date="2019-01" db="EMBL/GenBank/DDBJ databases">
        <title>Novel species of Nocardioides.</title>
        <authorList>
            <person name="Liu Q."/>
            <person name="Xin Y.-H."/>
        </authorList>
    </citation>
    <scope>NUCLEOTIDE SEQUENCE [LARGE SCALE GENOMIC DNA]</scope>
    <source>
        <strain evidence="4 5">HLT3-15</strain>
    </source>
</reference>
<dbReference type="PROSITE" id="PS52050">
    <property type="entry name" value="WYL"/>
    <property type="match status" value="1"/>
</dbReference>
<feature type="domain" description="WCX" evidence="3">
    <location>
        <begin position="243"/>
        <end position="322"/>
    </location>
</feature>
<dbReference type="Proteomes" id="UP000291838">
    <property type="component" value="Unassembled WGS sequence"/>
</dbReference>
<sequence>MSLFPRRVLPVRASRLVELLVRLQVRGGASATELAAALEVSVRTVYRDVEALSAAGVPIYTEVGRNGGIRIDPDYRIAGLPRLATAEARGVLFAIVPAIADQLGFDAAAADRTLLPAMERSTETAARVVRDRLIVEPTHWFVPPDDTSALTEIAQAVWESREVRLTYRGTEATVQPLGLILKGSTWYLLGQARGTASGSYRLFRLSRVEAVELREIRFERPPGFDLGAAWAEHRRAFLASLPQYAVTVRIAPSAEPLLAILDEGAPELPLPADVQRDEHGWARLRLRFERSPDGTARHLLRLGADIEVLDPPELRDRMTAAAIQLAALYTSDQ</sequence>
<dbReference type="EMBL" id="SDWS01000013">
    <property type="protein sequence ID" value="RYB88538.1"/>
    <property type="molecule type" value="Genomic_DNA"/>
</dbReference>
<evidence type="ECO:0000259" key="3">
    <source>
        <dbReference type="Pfam" id="PF25583"/>
    </source>
</evidence>
<dbReference type="InterPro" id="IPR036390">
    <property type="entry name" value="WH_DNA-bd_sf"/>
</dbReference>
<dbReference type="RefSeq" id="WP_129479292.1">
    <property type="nucleotide sequence ID" value="NZ_SDWS01000013.1"/>
</dbReference>
<dbReference type="PIRSF" id="PIRSF016838">
    <property type="entry name" value="PafC"/>
    <property type="match status" value="1"/>
</dbReference>
<dbReference type="InterPro" id="IPR028349">
    <property type="entry name" value="PafC-like"/>
</dbReference>
<evidence type="ECO:0000259" key="2">
    <source>
        <dbReference type="Pfam" id="PF13280"/>
    </source>
</evidence>
<dbReference type="OrthoDB" id="3171994at2"/>
<dbReference type="InterPro" id="IPR057727">
    <property type="entry name" value="WCX_dom"/>
</dbReference>
<feature type="domain" description="Helix-turn-helix type 11" evidence="1">
    <location>
        <begin position="19"/>
        <end position="69"/>
    </location>
</feature>
<dbReference type="SUPFAM" id="SSF46785">
    <property type="entry name" value="Winged helix' DNA-binding domain"/>
    <property type="match status" value="1"/>
</dbReference>
<dbReference type="PANTHER" id="PTHR34580">
    <property type="match status" value="1"/>
</dbReference>
<accession>A0A4Q2RJN0</accession>
<dbReference type="Pfam" id="PF08279">
    <property type="entry name" value="HTH_11"/>
    <property type="match status" value="1"/>
</dbReference>
<keyword evidence="5" id="KW-1185">Reference proteome</keyword>
<gene>
    <name evidence="4" type="ORF">EUA06_20605</name>
</gene>
<evidence type="ECO:0000313" key="4">
    <source>
        <dbReference type="EMBL" id="RYB88538.1"/>
    </source>
</evidence>
<dbReference type="Gene3D" id="1.10.10.10">
    <property type="entry name" value="Winged helix-like DNA-binding domain superfamily/Winged helix DNA-binding domain"/>
    <property type="match status" value="1"/>
</dbReference>
<dbReference type="AlphaFoldDB" id="A0A4Q2RJN0"/>
<organism evidence="4 5">
    <name type="scientific">Nocardioides glacieisoli</name>
    <dbReference type="NCBI Taxonomy" id="1168730"/>
    <lineage>
        <taxon>Bacteria</taxon>
        <taxon>Bacillati</taxon>
        <taxon>Actinomycetota</taxon>
        <taxon>Actinomycetes</taxon>
        <taxon>Propionibacteriales</taxon>
        <taxon>Nocardioidaceae</taxon>
        <taxon>Nocardioides</taxon>
    </lineage>
</organism>
<dbReference type="InterPro" id="IPR051534">
    <property type="entry name" value="CBASS_pafABC_assoc_protein"/>
</dbReference>
<evidence type="ECO:0000313" key="5">
    <source>
        <dbReference type="Proteomes" id="UP000291838"/>
    </source>
</evidence>
<proteinExistence type="predicted"/>